<dbReference type="AlphaFoldDB" id="A0A6A8LQP1"/>
<name>A0A6A8LQP1_9LACO</name>
<proteinExistence type="predicted"/>
<comment type="caution">
    <text evidence="1">The sequence shown here is derived from an EMBL/GenBank/DDBJ whole genome shotgun (WGS) entry which is preliminary data.</text>
</comment>
<sequence>MGKVYFNVKDIFGNNHKEVEIIKVYENTASILDVNTNLTWIVRKRELGLEETNPNNKYPGHFDYRKTKRQWKGKEQKLVNMVKSYN</sequence>
<organism evidence="1 2">
    <name type="scientific">Ligilactobacillus salivarius</name>
    <dbReference type="NCBI Taxonomy" id="1624"/>
    <lineage>
        <taxon>Bacteria</taxon>
        <taxon>Bacillati</taxon>
        <taxon>Bacillota</taxon>
        <taxon>Bacilli</taxon>
        <taxon>Lactobacillales</taxon>
        <taxon>Lactobacillaceae</taxon>
        <taxon>Ligilactobacillus</taxon>
    </lineage>
</organism>
<dbReference type="EMBL" id="WKKZ01000883">
    <property type="protein sequence ID" value="MSE06405.1"/>
    <property type="molecule type" value="Genomic_DNA"/>
</dbReference>
<protein>
    <submittedName>
        <fullName evidence="1">Uncharacterized protein</fullName>
    </submittedName>
</protein>
<dbReference type="Proteomes" id="UP000437575">
    <property type="component" value="Unassembled WGS sequence"/>
</dbReference>
<accession>A0A6A8LQP1</accession>
<evidence type="ECO:0000313" key="2">
    <source>
        <dbReference type="Proteomes" id="UP000437575"/>
    </source>
</evidence>
<reference evidence="1 2" key="1">
    <citation type="submission" date="2019-11" db="EMBL/GenBank/DDBJ databases">
        <title>Draft Genome Sequence of Plant Growth-Promoting Rhizosphere-Associated Bacteria.</title>
        <authorList>
            <person name="Vasilyev I.Y."/>
            <person name="Radchenko V."/>
            <person name="Ilnitskaya E.V."/>
        </authorList>
    </citation>
    <scope>NUCLEOTIDE SEQUENCE [LARGE SCALE GENOMIC DNA]</scope>
    <source>
        <strain evidence="1 2">VRA_1sq_f</strain>
    </source>
</reference>
<evidence type="ECO:0000313" key="1">
    <source>
        <dbReference type="EMBL" id="MSE06405.1"/>
    </source>
</evidence>
<gene>
    <name evidence="1" type="ORF">GKC34_11715</name>
</gene>